<protein>
    <recommendedName>
        <fullName evidence="3">Restriction endonuclease type IV Mrr domain-containing protein</fullName>
    </recommendedName>
</protein>
<organism evidence="1 2">
    <name type="scientific">Vibrio kanaloae</name>
    <dbReference type="NCBI Taxonomy" id="170673"/>
    <lineage>
        <taxon>Bacteria</taxon>
        <taxon>Pseudomonadati</taxon>
        <taxon>Pseudomonadota</taxon>
        <taxon>Gammaproteobacteria</taxon>
        <taxon>Vibrionales</taxon>
        <taxon>Vibrionaceae</taxon>
        <taxon>Vibrio</taxon>
    </lineage>
</organism>
<dbReference type="Proteomes" id="UP001569177">
    <property type="component" value="Unassembled WGS sequence"/>
</dbReference>
<dbReference type="SUPFAM" id="SSF52980">
    <property type="entry name" value="Restriction endonuclease-like"/>
    <property type="match status" value="1"/>
</dbReference>
<accession>A0ABV4LJL1</accession>
<gene>
    <name evidence="1" type="ORF">ACED24_18440</name>
</gene>
<dbReference type="EMBL" id="JBGOOJ010000023">
    <property type="protein sequence ID" value="MEZ8092041.1"/>
    <property type="molecule type" value="Genomic_DNA"/>
</dbReference>
<name>A0ABV4LJL1_9VIBR</name>
<keyword evidence="2" id="KW-1185">Reference proteome</keyword>
<evidence type="ECO:0008006" key="3">
    <source>
        <dbReference type="Google" id="ProtNLM"/>
    </source>
</evidence>
<evidence type="ECO:0000313" key="1">
    <source>
        <dbReference type="EMBL" id="MEZ8092041.1"/>
    </source>
</evidence>
<dbReference type="InterPro" id="IPR011335">
    <property type="entry name" value="Restrct_endonuc-II-like"/>
</dbReference>
<dbReference type="RefSeq" id="WP_198928334.1">
    <property type="nucleotide sequence ID" value="NZ_JBGONX010000030.1"/>
</dbReference>
<sequence length="349" mass="39553">MEELLRNYLINAGYFVVRGVPYNYRGTSVTDIDLWLYSRTSVLSREISIVDVKNKKTPQAMERIFWVKGLKDAVGADRALIATTDRREEVKSFGKKLDVLVLDGDFLSKLSSSHKESDRRLSEEDLTALIKKYEYQKIDGDWQNKLIESKSLLIEGLNFSSCIQWLSYSKFFADQVIIKPTHQEASSRCFYLLCSYIALGVDFILKECSFLAADERKRILTEGFTYGDGGLASIKKTLNLSSALIETYIDNSSAINNQIAGKVQEEMSQLEASSLGEYFSRVDVGKKLFSISIELEKAAMSTVLLSQRELSFEARSFLGCILDYLSVDREKFNKSQSENIIPTQTELPI</sequence>
<reference evidence="1 2" key="1">
    <citation type="submission" date="2024-06" db="EMBL/GenBank/DDBJ databases">
        <authorList>
            <person name="Steensen K."/>
            <person name="Seneca J."/>
            <person name="Bartlau N."/>
            <person name="Yu A.X."/>
            <person name="Polz M.F."/>
        </authorList>
    </citation>
    <scope>NUCLEOTIDE SEQUENCE [LARGE SCALE GENOMIC DNA]</scope>
    <source>
        <strain evidence="1 2">5S240</strain>
    </source>
</reference>
<comment type="caution">
    <text evidence="1">The sequence shown here is derived from an EMBL/GenBank/DDBJ whole genome shotgun (WGS) entry which is preliminary data.</text>
</comment>
<evidence type="ECO:0000313" key="2">
    <source>
        <dbReference type="Proteomes" id="UP001569177"/>
    </source>
</evidence>
<proteinExistence type="predicted"/>